<feature type="signal peptide" evidence="2">
    <location>
        <begin position="1"/>
        <end position="23"/>
    </location>
</feature>
<evidence type="ECO:0000313" key="4">
    <source>
        <dbReference type="Proteomes" id="UP000746612"/>
    </source>
</evidence>
<feature type="region of interest" description="Disordered" evidence="1">
    <location>
        <begin position="105"/>
        <end position="408"/>
    </location>
</feature>
<feature type="region of interest" description="Disordered" evidence="1">
    <location>
        <begin position="507"/>
        <end position="533"/>
    </location>
</feature>
<feature type="compositionally biased region" description="Polar residues" evidence="1">
    <location>
        <begin position="270"/>
        <end position="279"/>
    </location>
</feature>
<name>A0A4U9EKR0_GIBZA</name>
<feature type="compositionally biased region" description="Pro residues" evidence="1">
    <location>
        <begin position="191"/>
        <end position="203"/>
    </location>
</feature>
<gene>
    <name evidence="3" type="ORF">MDCFG202_LOCUS1980</name>
</gene>
<protein>
    <submittedName>
        <fullName evidence="3">Uncharacterized protein</fullName>
    </submittedName>
</protein>
<evidence type="ECO:0000256" key="2">
    <source>
        <dbReference type="SAM" id="SignalP"/>
    </source>
</evidence>
<organism evidence="3 4">
    <name type="scientific">Gibberella zeae</name>
    <name type="common">Wheat head blight fungus</name>
    <name type="synonym">Fusarium graminearum</name>
    <dbReference type="NCBI Taxonomy" id="5518"/>
    <lineage>
        <taxon>Eukaryota</taxon>
        <taxon>Fungi</taxon>
        <taxon>Dikarya</taxon>
        <taxon>Ascomycota</taxon>
        <taxon>Pezizomycotina</taxon>
        <taxon>Sordariomycetes</taxon>
        <taxon>Hypocreomycetidae</taxon>
        <taxon>Hypocreales</taxon>
        <taxon>Nectriaceae</taxon>
        <taxon>Fusarium</taxon>
    </lineage>
</organism>
<dbReference type="EMBL" id="CAJPIJ010000003">
    <property type="protein sequence ID" value="CAG1962536.1"/>
    <property type="molecule type" value="Genomic_DNA"/>
</dbReference>
<reference evidence="3" key="1">
    <citation type="submission" date="2021-03" db="EMBL/GenBank/DDBJ databases">
        <authorList>
            <person name="Alouane T."/>
            <person name="Langin T."/>
            <person name="Bonhomme L."/>
        </authorList>
    </citation>
    <scope>NUCLEOTIDE SEQUENCE</scope>
    <source>
        <strain evidence="3">MDC_Fg202</strain>
    </source>
</reference>
<comment type="caution">
    <text evidence="3">The sequence shown here is derived from an EMBL/GenBank/DDBJ whole genome shotgun (WGS) entry which is preliminary data.</text>
</comment>
<sequence length="638" mass="67166">MIRLYILLCLLPCLLLTAPFTRAALLPRLKTPFKLPGAVFTEPETRSLKVVPFKELPGQSHRGHRLHHTLSLVKRLVEDQGDMVEVTEEALEELLSQINRLHDQVNGMMPSGAPDKQPSRETGAPSNGQPAQLPASSSDGSSNDGQPEQLPQQSAEAEVPGPSEVPPIVSEPSLRSELPAPTDEVDTVYEPQPPNAPDQPDVPGPSQTKGLEKQSDSTLAAAAANPTQAANDKSANLPGEAKAEESSGDDTAVALTEPADVSENKKTLQSDDLPNNAVVQPTGEAQAPTGTQANTAEDVKPTEEPQDEDSSSGSSDNDTGEPSAIPGGAFVEGADGILQTLSSDASPAEQTGDPARKETQESPPPDDECIEDEEVSGLPVTRRNPNCTPGNRSPAIDPTQDASATPSLVATAETGPAQIAAIASELANLEPTKGDSPMATRVEGPAPALETEATLEQTSPSLTTLVFTSVTTRSSTILITTTHTEIVDANEPTQSFKAPGHVFKEDEDEGAGATFNKDGKLAAEDSDDEDTPGINTMDEIIRVTNANRFTDTSLQETPLGTKVTPETTSLRTTTMAMTMTISLSYRSTMPTPEATQNFVPDALVPSAIIRGNETYDATPASGFKTIRSTASLAERALI</sequence>
<feature type="compositionally biased region" description="Polar residues" evidence="1">
    <location>
        <begin position="339"/>
        <end position="349"/>
    </location>
</feature>
<feature type="compositionally biased region" description="Low complexity" evidence="1">
    <location>
        <begin position="220"/>
        <end position="230"/>
    </location>
</feature>
<feature type="compositionally biased region" description="Polar residues" evidence="1">
    <location>
        <begin position="124"/>
        <end position="155"/>
    </location>
</feature>
<dbReference type="AlphaFoldDB" id="A0A4U9EKR0"/>
<accession>A0A4U9EKR0</accession>
<proteinExistence type="predicted"/>
<evidence type="ECO:0000313" key="3">
    <source>
        <dbReference type="EMBL" id="CAG1962536.1"/>
    </source>
</evidence>
<evidence type="ECO:0000256" key="1">
    <source>
        <dbReference type="SAM" id="MobiDB-lite"/>
    </source>
</evidence>
<feature type="compositionally biased region" description="Acidic residues" evidence="1">
    <location>
        <begin position="364"/>
        <end position="375"/>
    </location>
</feature>
<feature type="chain" id="PRO_5043960808" evidence="2">
    <location>
        <begin position="24"/>
        <end position="638"/>
    </location>
</feature>
<feature type="compositionally biased region" description="Low complexity" evidence="1">
    <location>
        <begin position="158"/>
        <end position="173"/>
    </location>
</feature>
<keyword evidence="2" id="KW-0732">Signal</keyword>
<dbReference type="Proteomes" id="UP000746612">
    <property type="component" value="Unassembled WGS sequence"/>
</dbReference>